<dbReference type="Gene3D" id="3.30.465.10">
    <property type="match status" value="1"/>
</dbReference>
<comment type="caution">
    <text evidence="7">The sequence shown here is derived from an EMBL/GenBank/DDBJ whole genome shotgun (WGS) entry which is preliminary data.</text>
</comment>
<evidence type="ECO:0000256" key="4">
    <source>
        <dbReference type="ARBA" id="ARBA00023002"/>
    </source>
</evidence>
<gene>
    <name evidence="7" type="ORF">XA68_12052</name>
</gene>
<evidence type="ECO:0000313" key="8">
    <source>
        <dbReference type="Proteomes" id="UP000037136"/>
    </source>
</evidence>
<dbReference type="EMBL" id="LAZP02000183">
    <property type="protein sequence ID" value="PFH59647.1"/>
    <property type="molecule type" value="Genomic_DNA"/>
</dbReference>
<feature type="signal peptide" evidence="5">
    <location>
        <begin position="1"/>
        <end position="18"/>
    </location>
</feature>
<dbReference type="AlphaFoldDB" id="A0A2A9PFI2"/>
<comment type="similarity">
    <text evidence="1">Belongs to the oxygen-dependent FAD-linked oxidoreductase family.</text>
</comment>
<keyword evidence="3" id="KW-0274">FAD</keyword>
<dbReference type="InterPro" id="IPR016169">
    <property type="entry name" value="FAD-bd_PCMH_sub2"/>
</dbReference>
<dbReference type="PANTHER" id="PTHR42973:SF22">
    <property type="entry name" value="FAD-BINDING PCMH-TYPE DOMAIN-CONTAINING PROTEIN-RELATED"/>
    <property type="match status" value="1"/>
</dbReference>
<dbReference type="SUPFAM" id="SSF56176">
    <property type="entry name" value="FAD-binding/transporter-associated domain-like"/>
    <property type="match status" value="1"/>
</dbReference>
<reference evidence="7 8" key="2">
    <citation type="journal article" date="2017" name="Sci. Rep.">
        <title>Ant-infecting Ophiocordyceps genomes reveal a high diversity of potential behavioral manipulation genes and a possible major role for enterotoxins.</title>
        <authorList>
            <person name="de Bekker C."/>
            <person name="Ohm R.A."/>
            <person name="Evans H.C."/>
            <person name="Brachmann A."/>
            <person name="Hughes D.P."/>
        </authorList>
    </citation>
    <scope>NUCLEOTIDE SEQUENCE [LARGE SCALE GENOMIC DNA]</scope>
    <source>
        <strain evidence="7 8">SC16a</strain>
    </source>
</reference>
<keyword evidence="5" id="KW-0732">Signal</keyword>
<dbReference type="Proteomes" id="UP000037136">
    <property type="component" value="Unassembled WGS sequence"/>
</dbReference>
<keyword evidence="4" id="KW-0560">Oxidoreductase</keyword>
<dbReference type="GO" id="GO:0071949">
    <property type="term" value="F:FAD binding"/>
    <property type="evidence" value="ECO:0007669"/>
    <property type="project" value="InterPro"/>
</dbReference>
<sequence>MKNLQIILAAALARSVTGSPAAEPISVCCNTLAHELPTIFHGPVSPEYNGLVQARWSGTSMLRPACIVTPTSAGDVSRTIRILTRHGCRFAVKGGGHNANPGANSINGGVSIDLRGLGAAHIARDRSHVSLGAGLTWGRAYDLFNNSGIGFPGGVCEGVGVGGVSLGGGQSLFQAKMGWVVDNILEYQLVLASGKIVTASQRQRPDLFKALKGGNTNFGIVTRVKIVAFDFPAMWSGQVVSSIDHGPSNRSAMLDSVSHTMVNFVTDNNKDVDSEVQLAMTYLRNNGGQVASAAISNVADVANPPSLRGFSTLPNQVSYTARHGKIADFTHQLSRFQPTGFRQVTAGVTITNDFETLRHIWDASDEVYNSLPQKDKVDWIVVLFPQPVIQQAYSEKRGGNSLGLSKNKEDQIVVWLASRWSDPNLDGMMEQARRDFVKATVAVAKKHKTYSPFLYINYAGPDQDPLCGYGAQTVAFLKRTAEKYDPNGVFQKLMPGGFKVSQAKCAR</sequence>
<dbReference type="InterPro" id="IPR006094">
    <property type="entry name" value="Oxid_FAD_bind_N"/>
</dbReference>
<organism evidence="7 8">
    <name type="scientific">Ophiocordyceps unilateralis</name>
    <name type="common">Zombie-ant fungus</name>
    <name type="synonym">Torrubia unilateralis</name>
    <dbReference type="NCBI Taxonomy" id="268505"/>
    <lineage>
        <taxon>Eukaryota</taxon>
        <taxon>Fungi</taxon>
        <taxon>Dikarya</taxon>
        <taxon>Ascomycota</taxon>
        <taxon>Pezizomycotina</taxon>
        <taxon>Sordariomycetes</taxon>
        <taxon>Hypocreomycetidae</taxon>
        <taxon>Hypocreales</taxon>
        <taxon>Ophiocordycipitaceae</taxon>
        <taxon>Ophiocordyceps</taxon>
    </lineage>
</organism>
<evidence type="ECO:0000313" key="7">
    <source>
        <dbReference type="EMBL" id="PFH59647.1"/>
    </source>
</evidence>
<protein>
    <recommendedName>
        <fullName evidence="6">FAD-binding PCMH-type domain-containing protein</fullName>
    </recommendedName>
</protein>
<reference evidence="7 8" key="1">
    <citation type="journal article" date="2015" name="BMC Genomics">
        <title>Gene expression during zombie ant biting behavior reflects the complexity underlying fungal parasitic behavioral manipulation.</title>
        <authorList>
            <person name="de Bekker C."/>
            <person name="Ohm R.A."/>
            <person name="Loreto R.G."/>
            <person name="Sebastian A."/>
            <person name="Albert I."/>
            <person name="Merrow M."/>
            <person name="Brachmann A."/>
            <person name="Hughes D.P."/>
        </authorList>
    </citation>
    <scope>NUCLEOTIDE SEQUENCE [LARGE SCALE GENOMIC DNA]</scope>
    <source>
        <strain evidence="7 8">SC16a</strain>
    </source>
</reference>
<dbReference type="Pfam" id="PF01565">
    <property type="entry name" value="FAD_binding_4"/>
    <property type="match status" value="1"/>
</dbReference>
<dbReference type="GO" id="GO:0016491">
    <property type="term" value="F:oxidoreductase activity"/>
    <property type="evidence" value="ECO:0007669"/>
    <property type="project" value="UniProtKB-KW"/>
</dbReference>
<evidence type="ECO:0000256" key="2">
    <source>
        <dbReference type="ARBA" id="ARBA00022630"/>
    </source>
</evidence>
<keyword evidence="2" id="KW-0285">Flavoprotein</keyword>
<evidence type="ECO:0000256" key="1">
    <source>
        <dbReference type="ARBA" id="ARBA00005466"/>
    </source>
</evidence>
<evidence type="ECO:0000256" key="3">
    <source>
        <dbReference type="ARBA" id="ARBA00022827"/>
    </source>
</evidence>
<proteinExistence type="inferred from homology"/>
<feature type="chain" id="PRO_5012563800" description="FAD-binding PCMH-type domain-containing protein" evidence="5">
    <location>
        <begin position="19"/>
        <end position="507"/>
    </location>
</feature>
<dbReference type="PANTHER" id="PTHR42973">
    <property type="entry name" value="BINDING OXIDOREDUCTASE, PUTATIVE (AFU_ORTHOLOGUE AFUA_1G17690)-RELATED"/>
    <property type="match status" value="1"/>
</dbReference>
<dbReference type="InterPro" id="IPR036318">
    <property type="entry name" value="FAD-bd_PCMH-like_sf"/>
</dbReference>
<keyword evidence="8" id="KW-1185">Reference proteome</keyword>
<dbReference type="STRING" id="268505.A0A2A9PFI2"/>
<accession>A0A2A9PFI2</accession>
<dbReference type="InterPro" id="IPR016166">
    <property type="entry name" value="FAD-bd_PCMH"/>
</dbReference>
<evidence type="ECO:0000256" key="5">
    <source>
        <dbReference type="SAM" id="SignalP"/>
    </source>
</evidence>
<name>A0A2A9PFI2_OPHUN</name>
<dbReference type="OrthoDB" id="2151789at2759"/>
<feature type="domain" description="FAD-binding PCMH-type" evidence="6">
    <location>
        <begin position="60"/>
        <end position="231"/>
    </location>
</feature>
<dbReference type="PROSITE" id="PS51387">
    <property type="entry name" value="FAD_PCMH"/>
    <property type="match status" value="1"/>
</dbReference>
<dbReference type="InterPro" id="IPR050416">
    <property type="entry name" value="FAD-linked_Oxidoreductase"/>
</dbReference>
<evidence type="ECO:0000259" key="6">
    <source>
        <dbReference type="PROSITE" id="PS51387"/>
    </source>
</evidence>